<dbReference type="EMBL" id="CP023520">
    <property type="protein sequence ID" value="ATF79726.1"/>
    <property type="molecule type" value="Genomic_DNA"/>
</dbReference>
<keyword evidence="1" id="KW-0067">ATP-binding</keyword>
<reference evidence="2" key="1">
    <citation type="submission" date="2017-09" db="EMBL/GenBank/DDBJ databases">
        <title>FDA dAtabase for Regulatory Grade micrObial Sequences (FDA-ARGOS): Supporting development and validation of Infectious Disease Dx tests.</title>
        <authorList>
            <person name="Minogue T."/>
            <person name="Wolcott M."/>
            <person name="Wasieloski L."/>
            <person name="Aguilar W."/>
            <person name="Moore D."/>
            <person name="Tallon L.J."/>
            <person name="Sadzewicz L."/>
            <person name="Ott S."/>
            <person name="Zhao X."/>
            <person name="Nagaraj S."/>
            <person name="Vavikolanu K."/>
            <person name="Aluvathingal J."/>
            <person name="Nadendla S."/>
            <person name="Sichtig H."/>
        </authorList>
    </citation>
    <scope>NUCLEOTIDE SEQUENCE [LARGE SCALE GENOMIC DNA]</scope>
    <source>
        <strain evidence="2">FDAARGOS_388</strain>
    </source>
</reference>
<dbReference type="SUPFAM" id="SSF55874">
    <property type="entry name" value="ATPase domain of HSP90 chaperone/DNA topoisomerase II/histidine kinase"/>
    <property type="match status" value="1"/>
</dbReference>
<keyword evidence="1" id="KW-0547">Nucleotide-binding</keyword>
<evidence type="ECO:0000313" key="2">
    <source>
        <dbReference type="Proteomes" id="UP000218103"/>
    </source>
</evidence>
<dbReference type="InterPro" id="IPR036890">
    <property type="entry name" value="HATPase_C_sf"/>
</dbReference>
<dbReference type="Proteomes" id="UP000218103">
    <property type="component" value="Chromosome 3"/>
</dbReference>
<evidence type="ECO:0000313" key="1">
    <source>
        <dbReference type="EMBL" id="ATF79726.1"/>
    </source>
</evidence>
<keyword evidence="2" id="KW-1185">Reference proteome</keyword>
<protein>
    <submittedName>
        <fullName evidence="1">ATP-binding protein</fullName>
    </submittedName>
</protein>
<gene>
    <name evidence="1" type="ORF">CO711_19905</name>
</gene>
<dbReference type="Gene3D" id="3.30.565.10">
    <property type="entry name" value="Histidine kinase-like ATPase, C-terminal domain"/>
    <property type="match status" value="1"/>
</dbReference>
<proteinExistence type="predicted"/>
<accession>A0ABM6NYE2</accession>
<dbReference type="RefSeq" id="WP_027792300.1">
    <property type="nucleotide sequence ID" value="NZ_BCNU01000036.1"/>
</dbReference>
<organism evidence="1 2">
    <name type="scientific">Burkholderia cepacia</name>
    <name type="common">Pseudomonas cepacia</name>
    <dbReference type="NCBI Taxonomy" id="292"/>
    <lineage>
        <taxon>Bacteria</taxon>
        <taxon>Pseudomonadati</taxon>
        <taxon>Pseudomonadota</taxon>
        <taxon>Betaproteobacteria</taxon>
        <taxon>Burkholderiales</taxon>
        <taxon>Burkholderiaceae</taxon>
        <taxon>Burkholderia</taxon>
        <taxon>Burkholderia cepacia complex</taxon>
    </lineage>
</organism>
<dbReference type="GO" id="GO:0005524">
    <property type="term" value="F:ATP binding"/>
    <property type="evidence" value="ECO:0007669"/>
    <property type="project" value="UniProtKB-KW"/>
</dbReference>
<name>A0ABM6NYE2_BURCE</name>
<sequence length="83" mass="8698">MTVHVPAFKAGPSPRRVRPARSATLAALLTLALGLATSFGLIGIRERAHMLDGTVTIENRPGTGFTITVALPLHAIQQGDVLS</sequence>